<evidence type="ECO:0000256" key="7">
    <source>
        <dbReference type="ARBA" id="ARBA00022723"/>
    </source>
</evidence>
<organism evidence="18 19">
    <name type="scientific">Heterodermia speciosa</name>
    <dbReference type="NCBI Taxonomy" id="116794"/>
    <lineage>
        <taxon>Eukaryota</taxon>
        <taxon>Fungi</taxon>
        <taxon>Dikarya</taxon>
        <taxon>Ascomycota</taxon>
        <taxon>Pezizomycotina</taxon>
        <taxon>Lecanoromycetes</taxon>
        <taxon>OSLEUM clade</taxon>
        <taxon>Lecanoromycetidae</taxon>
        <taxon>Caliciales</taxon>
        <taxon>Physciaceae</taxon>
        <taxon>Heterodermia</taxon>
    </lineage>
</organism>
<protein>
    <recommendedName>
        <fullName evidence="15">Cytosine deaminase</fullName>
        <ecNumber evidence="14">3.5.4.1</ecNumber>
    </recommendedName>
    <alternativeName>
        <fullName evidence="16">Cytosine aminohydrolase</fullName>
    </alternativeName>
</protein>
<dbReference type="GO" id="GO:0004131">
    <property type="term" value="F:cytosine deaminase activity"/>
    <property type="evidence" value="ECO:0007669"/>
    <property type="project" value="UniProtKB-EC"/>
</dbReference>
<evidence type="ECO:0000313" key="18">
    <source>
        <dbReference type="EMBL" id="CAF9921904.1"/>
    </source>
</evidence>
<evidence type="ECO:0000256" key="3">
    <source>
        <dbReference type="ARBA" id="ARBA00004496"/>
    </source>
</evidence>
<comment type="catalytic activity">
    <reaction evidence="11">
        <text>cytosine + H2O + H(+) = uracil + NH4(+)</text>
        <dbReference type="Rhea" id="RHEA:20605"/>
        <dbReference type="ChEBI" id="CHEBI:15377"/>
        <dbReference type="ChEBI" id="CHEBI:15378"/>
        <dbReference type="ChEBI" id="CHEBI:16040"/>
        <dbReference type="ChEBI" id="CHEBI:17568"/>
        <dbReference type="ChEBI" id="CHEBI:28938"/>
        <dbReference type="EC" id="3.5.4.1"/>
    </reaction>
</comment>
<sequence>MVSFDAEAGYREAVSEAKAGADEGGIPIGACLVSRDGKILGKGRNMRVQSKSAILHAEMSALENTGRLPASDYEGATMFTSLSPCDMCTGAMILYKVKRCVIAENKTFVGGEEYLKQRGIDVVVLDDPECKALMKNFISEKPDIWNEDIAL</sequence>
<dbReference type="FunFam" id="3.40.140.10:FF:000016">
    <property type="entry name" value="Cytosine deaminase"/>
    <property type="match status" value="1"/>
</dbReference>
<evidence type="ECO:0000256" key="1">
    <source>
        <dbReference type="ARBA" id="ARBA00001947"/>
    </source>
</evidence>
<evidence type="ECO:0000256" key="5">
    <source>
        <dbReference type="ARBA" id="ARBA00011738"/>
    </source>
</evidence>
<evidence type="ECO:0000256" key="11">
    <source>
        <dbReference type="ARBA" id="ARBA00050113"/>
    </source>
</evidence>
<evidence type="ECO:0000256" key="8">
    <source>
        <dbReference type="ARBA" id="ARBA00022801"/>
    </source>
</evidence>
<dbReference type="EMBL" id="CAJPDS010000029">
    <property type="protein sequence ID" value="CAF9921904.1"/>
    <property type="molecule type" value="Genomic_DNA"/>
</dbReference>
<evidence type="ECO:0000256" key="10">
    <source>
        <dbReference type="ARBA" id="ARBA00023242"/>
    </source>
</evidence>
<evidence type="ECO:0000313" key="19">
    <source>
        <dbReference type="Proteomes" id="UP000664521"/>
    </source>
</evidence>
<accession>A0A8H3FC96</accession>
<evidence type="ECO:0000256" key="4">
    <source>
        <dbReference type="ARBA" id="ARBA00006576"/>
    </source>
</evidence>
<dbReference type="SUPFAM" id="SSF53927">
    <property type="entry name" value="Cytidine deaminase-like"/>
    <property type="match status" value="1"/>
</dbReference>
<dbReference type="InterPro" id="IPR002125">
    <property type="entry name" value="CMP_dCMP_dom"/>
</dbReference>
<dbReference type="PROSITE" id="PS51747">
    <property type="entry name" value="CYT_DCMP_DEAMINASES_2"/>
    <property type="match status" value="1"/>
</dbReference>
<dbReference type="AlphaFoldDB" id="A0A8H3FC96"/>
<dbReference type="Proteomes" id="UP000664521">
    <property type="component" value="Unassembled WGS sequence"/>
</dbReference>
<comment type="function">
    <text evidence="12">Catalyzes the hydrolytic deamination of cytosine to uracil or 5-methylcytosine to thymine. Is involved in the pyrimidine salvage pathway, which allows the cell to utilize cytosine for pyrimidine nucleotide synthesis.</text>
</comment>
<evidence type="ECO:0000256" key="2">
    <source>
        <dbReference type="ARBA" id="ARBA00004123"/>
    </source>
</evidence>
<dbReference type="Gene3D" id="3.40.140.10">
    <property type="entry name" value="Cytidine Deaminase, domain 2"/>
    <property type="match status" value="1"/>
</dbReference>
<evidence type="ECO:0000256" key="15">
    <source>
        <dbReference type="ARBA" id="ARBA00074321"/>
    </source>
</evidence>
<evidence type="ECO:0000256" key="9">
    <source>
        <dbReference type="ARBA" id="ARBA00022833"/>
    </source>
</evidence>
<comment type="similarity">
    <text evidence="4">Belongs to the cytidine and deoxycytidylate deaminase family.</text>
</comment>
<feature type="domain" description="CMP/dCMP-type deaminase" evidence="17">
    <location>
        <begin position="4"/>
        <end position="122"/>
    </location>
</feature>
<dbReference type="GO" id="GO:0046087">
    <property type="term" value="P:cytidine metabolic process"/>
    <property type="evidence" value="ECO:0007669"/>
    <property type="project" value="TreeGrafter"/>
</dbReference>
<dbReference type="GO" id="GO:0008655">
    <property type="term" value="P:pyrimidine-containing compound salvage"/>
    <property type="evidence" value="ECO:0007669"/>
    <property type="project" value="TreeGrafter"/>
</dbReference>
<keyword evidence="6" id="KW-0963">Cytoplasm</keyword>
<comment type="caution">
    <text evidence="18">The sequence shown here is derived from an EMBL/GenBank/DDBJ whole genome shotgun (WGS) entry which is preliminary data.</text>
</comment>
<dbReference type="EC" id="3.5.4.1" evidence="14"/>
<name>A0A8H3FC96_9LECA</name>
<dbReference type="GO" id="GO:0005737">
    <property type="term" value="C:cytoplasm"/>
    <property type="evidence" value="ECO:0007669"/>
    <property type="project" value="UniProtKB-SubCell"/>
</dbReference>
<dbReference type="PROSITE" id="PS00903">
    <property type="entry name" value="CYT_DCMP_DEAMINASES_1"/>
    <property type="match status" value="1"/>
</dbReference>
<dbReference type="OrthoDB" id="408702at2759"/>
<gene>
    <name evidence="18" type="primary">FCY1</name>
    <name evidence="18" type="ORF">HETSPECPRED_004668</name>
</gene>
<dbReference type="GO" id="GO:0005634">
    <property type="term" value="C:nucleus"/>
    <property type="evidence" value="ECO:0007669"/>
    <property type="project" value="UniProtKB-SubCell"/>
</dbReference>
<evidence type="ECO:0000256" key="14">
    <source>
        <dbReference type="ARBA" id="ARBA00066550"/>
    </source>
</evidence>
<proteinExistence type="inferred from homology"/>
<evidence type="ECO:0000256" key="6">
    <source>
        <dbReference type="ARBA" id="ARBA00022490"/>
    </source>
</evidence>
<dbReference type="InterPro" id="IPR016193">
    <property type="entry name" value="Cytidine_deaminase-like"/>
</dbReference>
<evidence type="ECO:0000259" key="17">
    <source>
        <dbReference type="PROSITE" id="PS51747"/>
    </source>
</evidence>
<reference evidence="18" key="1">
    <citation type="submission" date="2021-03" db="EMBL/GenBank/DDBJ databases">
        <authorList>
            <person name="Tagirdzhanova G."/>
        </authorList>
    </citation>
    <scope>NUCLEOTIDE SEQUENCE</scope>
</reference>
<dbReference type="PANTHER" id="PTHR11079">
    <property type="entry name" value="CYTOSINE DEAMINASE FAMILY MEMBER"/>
    <property type="match status" value="1"/>
</dbReference>
<evidence type="ECO:0000256" key="16">
    <source>
        <dbReference type="ARBA" id="ARBA00084039"/>
    </source>
</evidence>
<dbReference type="InterPro" id="IPR016192">
    <property type="entry name" value="APOBEC/CMP_deaminase_Zn-bd"/>
</dbReference>
<evidence type="ECO:0000256" key="13">
    <source>
        <dbReference type="ARBA" id="ARBA00060700"/>
    </source>
</evidence>
<keyword evidence="10" id="KW-0539">Nucleus</keyword>
<comment type="subunit">
    <text evidence="5">Homodimer.</text>
</comment>
<dbReference type="GO" id="GO:0008835">
    <property type="term" value="F:diaminohydroxyphosphoribosylaminopyrimidine deaminase activity"/>
    <property type="evidence" value="ECO:0007669"/>
    <property type="project" value="TreeGrafter"/>
</dbReference>
<keyword evidence="7" id="KW-0479">Metal-binding</keyword>
<dbReference type="Pfam" id="PF00383">
    <property type="entry name" value="dCMP_cyt_deam_1"/>
    <property type="match status" value="1"/>
</dbReference>
<keyword evidence="19" id="KW-1185">Reference proteome</keyword>
<comment type="cofactor">
    <cofactor evidence="1">
        <name>Zn(2+)</name>
        <dbReference type="ChEBI" id="CHEBI:29105"/>
    </cofactor>
</comment>
<keyword evidence="9" id="KW-0862">Zinc</keyword>
<comment type="subcellular location">
    <subcellularLocation>
        <location evidence="3">Cytoplasm</location>
    </subcellularLocation>
    <subcellularLocation>
        <location evidence="2">Nucleus</location>
    </subcellularLocation>
</comment>
<dbReference type="GO" id="GO:0019858">
    <property type="term" value="P:cytosine metabolic process"/>
    <property type="evidence" value="ECO:0007669"/>
    <property type="project" value="TreeGrafter"/>
</dbReference>
<evidence type="ECO:0000256" key="12">
    <source>
        <dbReference type="ARBA" id="ARBA00056232"/>
    </source>
</evidence>
<comment type="pathway">
    <text evidence="13">Pyrimidine metabolism; UMP biosynthesis via salvage pathway; uracil from cytosine: step 1/1.</text>
</comment>
<dbReference type="CDD" id="cd01285">
    <property type="entry name" value="nucleoside_deaminase"/>
    <property type="match status" value="1"/>
</dbReference>
<keyword evidence="8" id="KW-0378">Hydrolase</keyword>
<dbReference type="PANTHER" id="PTHR11079:SF190">
    <property type="entry name" value="CYTOSINE DEAMINASE"/>
    <property type="match status" value="1"/>
</dbReference>
<dbReference type="GO" id="GO:0008270">
    <property type="term" value="F:zinc ion binding"/>
    <property type="evidence" value="ECO:0007669"/>
    <property type="project" value="InterPro"/>
</dbReference>